<evidence type="ECO:0000313" key="2">
    <source>
        <dbReference type="EMBL" id="JAR91661.1"/>
    </source>
</evidence>
<name>A0A147BLS1_IXORI</name>
<dbReference type="PANTHER" id="PTHR21301">
    <property type="entry name" value="REVERSE TRANSCRIPTASE"/>
    <property type="match status" value="1"/>
</dbReference>
<organism evidence="2">
    <name type="scientific">Ixodes ricinus</name>
    <name type="common">Common tick</name>
    <name type="synonym">Acarus ricinus</name>
    <dbReference type="NCBI Taxonomy" id="34613"/>
    <lineage>
        <taxon>Eukaryota</taxon>
        <taxon>Metazoa</taxon>
        <taxon>Ecdysozoa</taxon>
        <taxon>Arthropoda</taxon>
        <taxon>Chelicerata</taxon>
        <taxon>Arachnida</taxon>
        <taxon>Acari</taxon>
        <taxon>Parasitiformes</taxon>
        <taxon>Ixodida</taxon>
        <taxon>Ixodoidea</taxon>
        <taxon>Ixodidae</taxon>
        <taxon>Ixodinae</taxon>
        <taxon>Ixodes</taxon>
    </lineage>
</organism>
<feature type="non-terminal residue" evidence="2">
    <location>
        <position position="1"/>
    </location>
</feature>
<sequence length="793" mass="89968">QLAQQIILVQYLSSTMGSVPRYSPLDPVSSYIHLIAMSVCKARICSFAIKHRVVPYDIRGLFGYAQPSTGHSRRICRIIRSEMWRQVRYFRTCLKILAQGGHSYSGSGSRYQDYLLRASRMTEFFWWTYVPHLKSLRNEGRCTTGEPVTILGNTNLPVEITKVLEKGPKFCTEPKMHSVQMVSTIHDIAAKTQESYRPRCIDECMDVVMKVGTAPATCSKTKLDSIVGYFQQNNLNLLVSDKEGGFIVAPHDIYMNKTRVAIEKKFKKLEGHKSKTVKARALQLCHKFKLEQLRKQIISADKDQLGLFFTGKTHKEACPFRVVITEKGSWQGVMSRFLQRQLATLRLNDPFLVSNSEKVIEYLANNILSVRYGLSLDVEDLFYSIPHEGMFTALREHTEANGEAAPQNNCGMAVDSFLELLRFYLNSTVVTFNGEPYIQKRGICIGSCVAPALTDVYLSKCNRAIDDSLDIPQVSRIFRYVDDYLILLNARPKCETQFMESVQTTFEEHAGGLKFTHEWPENQSLQFLDLKITFHDDSVCWMYAPRTKKSLLQYDSAHTKLVKRGIVTSTLGAALKKSCDHTAGESFNIQLQRPRASGYPTSVISTIVESMLKQRQRGSPNRNKIRPVVMPYLHRLSHNLKRVAAKFEVPILLTAPDKLKRLCPKINEQQNTHDRCKINHARKFVDCHSGIIYEIPLTCGKVYLGQSGRCINVRLREHALSLNSTPAGHLAVHVRDCGCTPRFSETKVLKHFKEKKTREVYEACKIANKGLACISTPSIALTAKELQFLNFSP</sequence>
<dbReference type="PROSITE" id="PS50878">
    <property type="entry name" value="RT_POL"/>
    <property type="match status" value="1"/>
</dbReference>
<reference evidence="2" key="1">
    <citation type="journal article" date="2018" name="PLoS Negl. Trop. Dis.">
        <title>Sialome diversity of ticks revealed by RNAseq of single tick salivary glands.</title>
        <authorList>
            <person name="Perner J."/>
            <person name="Kropackova S."/>
            <person name="Kopacek P."/>
            <person name="Ribeiro J.M."/>
        </authorList>
    </citation>
    <scope>NUCLEOTIDE SEQUENCE</scope>
    <source>
        <strain evidence="2">Siblings of single egg batch collected in Ceske Budejovice</strain>
        <tissue evidence="2">Salivary glands</tissue>
    </source>
</reference>
<dbReference type="EMBL" id="GEGO01003743">
    <property type="protein sequence ID" value="JAR91661.1"/>
    <property type="molecule type" value="Transcribed_RNA"/>
</dbReference>
<feature type="domain" description="Reverse transcriptase" evidence="1">
    <location>
        <begin position="291"/>
        <end position="532"/>
    </location>
</feature>
<dbReference type="PANTHER" id="PTHR21301:SF10">
    <property type="entry name" value="REVERSE TRANSCRIPTASE DOMAIN-CONTAINING PROTEIN"/>
    <property type="match status" value="1"/>
</dbReference>
<dbReference type="Pfam" id="PF00078">
    <property type="entry name" value="RVT_1"/>
    <property type="match status" value="1"/>
</dbReference>
<dbReference type="InterPro" id="IPR000477">
    <property type="entry name" value="RT_dom"/>
</dbReference>
<accession>A0A147BLS1</accession>
<evidence type="ECO:0000259" key="1">
    <source>
        <dbReference type="PROSITE" id="PS50878"/>
    </source>
</evidence>
<protein>
    <submittedName>
        <fullName evidence="2">Putative tick transposon</fullName>
    </submittedName>
</protein>
<proteinExistence type="predicted"/>
<dbReference type="AlphaFoldDB" id="A0A147BLS1"/>